<sequence>MPSCDGIEEAFDVGMKQYLCAQMLFGISTCGPPLHEALYMSTKLSAIHHNHRHRSMQSL</sequence>
<dbReference type="AlphaFoldDB" id="G2ZWC9"/>
<gene>
    <name evidence="1" type="ORF">BDB_mp60590</name>
</gene>
<evidence type="ECO:0000313" key="1">
    <source>
        <dbReference type="EMBL" id="CCA83424.1"/>
    </source>
</evidence>
<name>G2ZWC9_9RALS</name>
<proteinExistence type="predicted"/>
<organism evidence="1">
    <name type="scientific">blood disease bacterium R229</name>
    <dbReference type="NCBI Taxonomy" id="741978"/>
    <lineage>
        <taxon>Bacteria</taxon>
        <taxon>Pseudomonadati</taxon>
        <taxon>Pseudomonadota</taxon>
        <taxon>Betaproteobacteria</taxon>
        <taxon>Burkholderiales</taxon>
        <taxon>Burkholderiaceae</taxon>
        <taxon>Ralstonia</taxon>
        <taxon>Ralstonia solanacearum species complex</taxon>
    </lineage>
</organism>
<protein>
    <submittedName>
        <fullName evidence="1">Uncharacterized protein</fullName>
    </submittedName>
</protein>
<accession>G2ZWC9</accession>
<reference evidence="1" key="1">
    <citation type="journal article" date="2011" name="PLoS ONE">
        <title>Ralstonia syzygii, the Blood Disease Bacterium and some Asian R. solanacearum strains form a single genomic species despite divergent lifestyles.</title>
        <authorList>
            <person name="Remenant B."/>
            <person name="de Cambiaire J.C."/>
            <person name="Cellier G."/>
            <person name="Jacobs J.M."/>
            <person name="Mangenot S."/>
            <person name="Barbe V."/>
            <person name="Lajus A."/>
            <person name="Vallenet D."/>
            <person name="Medigue C."/>
            <person name="Fegan M."/>
            <person name="Allen C."/>
            <person name="Prior P."/>
        </authorList>
    </citation>
    <scope>NUCLEOTIDE SEQUENCE</scope>
    <source>
        <strain evidence="1">R229</strain>
    </source>
</reference>
<dbReference type="EMBL" id="FR854082">
    <property type="protein sequence ID" value="CCA83424.1"/>
    <property type="molecule type" value="Genomic_DNA"/>
</dbReference>
<reference evidence="1" key="2">
    <citation type="submission" date="2011-04" db="EMBL/GenBank/DDBJ databases">
        <authorList>
            <person name="Genoscope - CEA"/>
        </authorList>
    </citation>
    <scope>NUCLEOTIDE SEQUENCE</scope>
    <source>
        <strain evidence="1">R229</strain>
    </source>
</reference>